<evidence type="ECO:0000259" key="1">
    <source>
        <dbReference type="Pfam" id="PF24733"/>
    </source>
</evidence>
<dbReference type="Proteomes" id="UP000309668">
    <property type="component" value="Unassembled WGS sequence"/>
</dbReference>
<evidence type="ECO:0000313" key="2">
    <source>
        <dbReference type="EMBL" id="TMM50345.1"/>
    </source>
</evidence>
<dbReference type="InterPro" id="IPR056101">
    <property type="entry name" value="DUF7684"/>
</dbReference>
<proteinExistence type="predicted"/>
<organism evidence="2 3">
    <name type="scientific">Qipengyuania marisflavi</name>
    <dbReference type="NCBI Taxonomy" id="2486356"/>
    <lineage>
        <taxon>Bacteria</taxon>
        <taxon>Pseudomonadati</taxon>
        <taxon>Pseudomonadota</taxon>
        <taxon>Alphaproteobacteria</taxon>
        <taxon>Sphingomonadales</taxon>
        <taxon>Erythrobacteraceae</taxon>
        <taxon>Qipengyuania</taxon>
    </lineage>
</organism>
<gene>
    <name evidence="2" type="ORF">FEV51_04000</name>
</gene>
<dbReference type="OrthoDB" id="7471151at2"/>
<keyword evidence="3" id="KW-1185">Reference proteome</keyword>
<protein>
    <recommendedName>
        <fullName evidence="1">DUF7684 domain-containing protein</fullName>
    </recommendedName>
</protein>
<dbReference type="AlphaFoldDB" id="A0A5S3PC58"/>
<accession>A0A5S3PC58</accession>
<comment type="caution">
    <text evidence="2">The sequence shown here is derived from an EMBL/GenBank/DDBJ whole genome shotgun (WGS) entry which is preliminary data.</text>
</comment>
<evidence type="ECO:0000313" key="3">
    <source>
        <dbReference type="Proteomes" id="UP000309668"/>
    </source>
</evidence>
<reference evidence="2 3" key="1">
    <citation type="submission" date="2019-05" db="EMBL/GenBank/DDBJ databases">
        <title>Erythrobacter marisflavi sp. nov., isolated from isolated from water of an estuary environment.</title>
        <authorList>
            <person name="Yoon J.-H."/>
        </authorList>
    </citation>
    <scope>NUCLEOTIDE SEQUENCE [LARGE SCALE GENOMIC DNA]</scope>
    <source>
        <strain evidence="2 3">KEM-5</strain>
    </source>
</reference>
<name>A0A5S3PC58_9SPHN</name>
<dbReference type="Pfam" id="PF24733">
    <property type="entry name" value="DUF7684"/>
    <property type="match status" value="1"/>
</dbReference>
<feature type="domain" description="DUF7684" evidence="1">
    <location>
        <begin position="1"/>
        <end position="128"/>
    </location>
</feature>
<sequence>MEYVHLPSGSTLPTISSEPRRIIVLIAQEVEARWQDKVSDWIVDSGCLYMMAWGEKCVTWDDSVDHAKLRRFEYGEVPDERFVMTTWHENEPLCEVFFHARLCAFHPTVPLPVLTIVDITSEPREEAIRALHLAEKSELLEDVPEDPRQLPFRERLRNLLGRK</sequence>
<dbReference type="RefSeq" id="WP_138616071.1">
    <property type="nucleotide sequence ID" value="NZ_VCAO01000001.1"/>
</dbReference>
<dbReference type="EMBL" id="VCAO01000001">
    <property type="protein sequence ID" value="TMM50345.1"/>
    <property type="molecule type" value="Genomic_DNA"/>
</dbReference>